<sequence>MAKLIINKSLLDKEILLEKETREDTLSKAIYSCREVQGLFVVAKVNETLIPVEDWHLFKLNTFDRVQLTARPQQGALPYIGAVVGAIIGAVGGGPAGAGYGAAWGAALGAIKGAFIGYSLGSMADALFFPPSIPNVQLYTDDGTATTNPNYGWDGARIVTQPGGPKTVLYGQHRISGALIMQHVSSDGERNYLNMLINLGQGEIEGVMKADGLGICTSETPTGETDTSGSVGVADVDDYYASGTNVDTGTFSGVASYTRYLVVNGVMRGAYITWDGVRAEYSHIYARPVLNYKYIGEWHQEQGTYTYLRHDTDYTFQFTIDMTTLKYDITDFYVTFDYNTFTPVYKVLFEEPLTEYNKFYEYLHLTTYVATSYLFDSPDIEINGQPFMYFENTSWQYRLGTYDQSIIDEFHETQTYYGDGRKAENVVIYTSSGITIDGFEVQITCPLLFLQDPSGNIVDNTVSYQIEYKLAAAGTWTDGGSFSITDVSKTIIYKYHKYNGLTVGQYNIRLSRRTPVFSSFKKAGDIHLGGVTEIVTESIAYRNSALISLRLMANDQLSNTTPNITALVRGLKILVPKLTIGGVTQTYDECYWNDSAGRYERLSDGSPCTDTGTYVRQWSRNPIWCSRDFILNKRYGLGNYIDDSSFNDAAAAIEAKYCWELVTDFDGGTEHRFEMDLPISSFMSAQEALKVLARCFRGWFIWSNGTYKPVIDREQDPVQLFNGSNIKPGSMKTNYLKASQTPNIVEIQYANPDRDYTLDPIEIVDTAEWTSVKPPRPHAINAIGSVRRSQNIRDGKYYLNCAKYCTKVQEFISPGDAIHCEPGDTIRLQDDLLAWGVGGRIVAATSNSITTNIDITYSAGYEVRVRLPDFTLETKTVTSVTNNNRTLNISGSFTATPLIDSVFTYGSSGVDSKPFKVKTITRLAADNDKEREWYRLLVAEESSNKYNDTTGVSLPDPKYSSLPNPAGIPNNVTDLNLTEMTSACGFYIAFNIPQNDLSFHHADVFLSMDNSNWWLYRSNIGSRSNLEFTGARPGQTYYVKVIAYNRFGGANPSPEMASILITNVSFLPPIVHGLRLDGEASLNTTFFTKRDAKFVWRGISTTSGAGNTPAGQEGIGAGEYSGTVVFKYWIEIWVSGSSVRKEIINDTFYTYTYEKNYADNGTASNTFTIKVWGYNEAANLKSLNPATLTVTNPPPSTVTGLTAPPWMRGVRFEWARNPEIDISHYTYRIKVESDAWSSWTEAIHNFAFRGLTDAEVTSHGGDATIYIEVKAVDTFGQSSSEAAALNGDCLWLNIEPTDINDFAITASKIFTNIPVLESDSWSDDSPGAGSVAWNEHTIYYAGVGYTIAAGDTDKKYIYWESLNSNYTASDTNPVLGDGEFIIAVNINGAHDLAWNAIANQVIGSAYIQDLAVVTAKINDLAVTSAKINDLAVITAKIDDLAVTNAKINDLNASKINAGYLHTDRLEAGSITATLIAANTLTASLIAAHTITADQIAFNTLTASLIGANKIITASANIEDAIITGAKIGNLEVDTLQIAENAVTIPVSNYAEAATTVASSANEDVISASITSTGAPIVIIASCTCSAPDIAPEDAGNIIFGIQRGSTNYASFTAEFLSTSPEIIIFCGVFSETPGSGSITYDLNVENNTGVQASITNKSIVLLEVKK</sequence>
<dbReference type="PANTHER" id="PTHR36251">
    <property type="entry name" value="FELS-1 PROPHAGE HOST SPECIFICITY PROTEIN-RELATED"/>
    <property type="match status" value="1"/>
</dbReference>
<dbReference type="Pfam" id="PF13550">
    <property type="entry name" value="Phage-tail_3"/>
    <property type="match status" value="1"/>
</dbReference>
<protein>
    <submittedName>
        <fullName evidence="2">Putative tail protein</fullName>
    </submittedName>
</protein>
<dbReference type="InterPro" id="IPR036116">
    <property type="entry name" value="FN3_sf"/>
</dbReference>
<dbReference type="Pfam" id="PF24801">
    <property type="entry name" value="FNIII-A_GpJ"/>
    <property type="match status" value="1"/>
</dbReference>
<evidence type="ECO:0000259" key="1">
    <source>
        <dbReference type="PROSITE" id="PS50853"/>
    </source>
</evidence>
<dbReference type="InterPro" id="IPR055385">
    <property type="entry name" value="GpJ_HDII-ins2"/>
</dbReference>
<proteinExistence type="predicted"/>
<dbReference type="InterPro" id="IPR013783">
    <property type="entry name" value="Ig-like_fold"/>
</dbReference>
<reference evidence="2" key="1">
    <citation type="submission" date="2020-03" db="EMBL/GenBank/DDBJ databases">
        <title>The deep terrestrial virosphere.</title>
        <authorList>
            <person name="Holmfeldt K."/>
            <person name="Nilsson E."/>
            <person name="Simone D."/>
            <person name="Lopez-Fernandez M."/>
            <person name="Wu X."/>
            <person name="de Brujin I."/>
            <person name="Lundin D."/>
            <person name="Andersson A."/>
            <person name="Bertilsson S."/>
            <person name="Dopson M."/>
        </authorList>
    </citation>
    <scope>NUCLEOTIDE SEQUENCE</scope>
    <source>
        <strain evidence="2">MM415B00899</strain>
    </source>
</reference>
<gene>
    <name evidence="2" type="ORF">MM415B00899_0015</name>
</gene>
<dbReference type="PROSITE" id="PS50853">
    <property type="entry name" value="FN3"/>
    <property type="match status" value="1"/>
</dbReference>
<evidence type="ECO:0000313" key="2">
    <source>
        <dbReference type="EMBL" id="QJA61683.1"/>
    </source>
</evidence>
<dbReference type="PANTHER" id="PTHR36251:SF2">
    <property type="entry name" value="GIFSY-2 PROPHAGE HOST SPECIFICITY PROTEIN J, PHAGE LAMBDA"/>
    <property type="match status" value="1"/>
</dbReference>
<dbReference type="InterPro" id="IPR003961">
    <property type="entry name" value="FN3_dom"/>
</dbReference>
<feature type="domain" description="Fibronectin type-III" evidence="1">
    <location>
        <begin position="968"/>
        <end position="1065"/>
    </location>
</feature>
<dbReference type="InterPro" id="IPR053171">
    <property type="entry name" value="Viral_Tip_Attach_Protein"/>
</dbReference>
<dbReference type="SUPFAM" id="SSF49265">
    <property type="entry name" value="Fibronectin type III"/>
    <property type="match status" value="1"/>
</dbReference>
<dbReference type="Gene3D" id="2.60.40.10">
    <property type="entry name" value="Immunoglobulins"/>
    <property type="match status" value="2"/>
</dbReference>
<dbReference type="CDD" id="cd00063">
    <property type="entry name" value="FN3"/>
    <property type="match status" value="1"/>
</dbReference>
<organism evidence="2">
    <name type="scientific">viral metagenome</name>
    <dbReference type="NCBI Taxonomy" id="1070528"/>
    <lineage>
        <taxon>unclassified sequences</taxon>
        <taxon>metagenomes</taxon>
        <taxon>organismal metagenomes</taxon>
    </lineage>
</organism>
<accession>A0A6M3IVS2</accession>
<dbReference type="EMBL" id="MT141449">
    <property type="protein sequence ID" value="QJA61683.1"/>
    <property type="molecule type" value="Genomic_DNA"/>
</dbReference>
<name>A0A6M3IVS2_9ZZZZ</name>
<dbReference type="InterPro" id="IPR032876">
    <property type="entry name" value="J_dom"/>
</dbReference>